<dbReference type="NCBIfam" id="TIGR04183">
    <property type="entry name" value="Por_Secre_tail"/>
    <property type="match status" value="1"/>
</dbReference>
<feature type="signal peptide" evidence="2">
    <location>
        <begin position="1"/>
        <end position="22"/>
    </location>
</feature>
<comment type="caution">
    <text evidence="4">The sequence shown here is derived from an EMBL/GenBank/DDBJ whole genome shotgun (WGS) entry which is preliminary data.</text>
</comment>
<name>A0A937A6J5_9FLAO</name>
<gene>
    <name evidence="4" type="ORF">JJQ60_19825</name>
</gene>
<evidence type="ECO:0000313" key="5">
    <source>
        <dbReference type="Proteomes" id="UP000651057"/>
    </source>
</evidence>
<dbReference type="AlphaFoldDB" id="A0A937A6J5"/>
<keyword evidence="5" id="KW-1185">Reference proteome</keyword>
<evidence type="ECO:0000259" key="3">
    <source>
        <dbReference type="Pfam" id="PF18962"/>
    </source>
</evidence>
<keyword evidence="1 2" id="KW-0732">Signal</keyword>
<dbReference type="InterPro" id="IPR011990">
    <property type="entry name" value="TPR-like_helical_dom_sf"/>
</dbReference>
<evidence type="ECO:0000256" key="1">
    <source>
        <dbReference type="ARBA" id="ARBA00022729"/>
    </source>
</evidence>
<evidence type="ECO:0000256" key="2">
    <source>
        <dbReference type="SAM" id="SignalP"/>
    </source>
</evidence>
<dbReference type="Pfam" id="PF18962">
    <property type="entry name" value="Por_Secre_tail"/>
    <property type="match status" value="1"/>
</dbReference>
<protein>
    <submittedName>
        <fullName evidence="4">T9SS type A sorting domain-containing protein</fullName>
    </submittedName>
</protein>
<accession>A0A937A6J5</accession>
<dbReference type="Proteomes" id="UP000651057">
    <property type="component" value="Unassembled WGS sequence"/>
</dbReference>
<evidence type="ECO:0000313" key="4">
    <source>
        <dbReference type="EMBL" id="MBL0685790.1"/>
    </source>
</evidence>
<dbReference type="EMBL" id="JAERQJ010000012">
    <property type="protein sequence ID" value="MBL0685790.1"/>
    <property type="molecule type" value="Genomic_DNA"/>
</dbReference>
<dbReference type="Gene3D" id="1.25.40.10">
    <property type="entry name" value="Tetratricopeptide repeat domain"/>
    <property type="match status" value="1"/>
</dbReference>
<dbReference type="RefSeq" id="WP_201924191.1">
    <property type="nucleotide sequence ID" value="NZ_BAABAX010000018.1"/>
</dbReference>
<organism evidence="4 5">
    <name type="scientific">Aquimarina mytili</name>
    <dbReference type="NCBI Taxonomy" id="874423"/>
    <lineage>
        <taxon>Bacteria</taxon>
        <taxon>Pseudomonadati</taxon>
        <taxon>Bacteroidota</taxon>
        <taxon>Flavobacteriia</taxon>
        <taxon>Flavobacteriales</taxon>
        <taxon>Flavobacteriaceae</taxon>
        <taxon>Aquimarina</taxon>
    </lineage>
</organism>
<sequence>MNKSNLFGLLLFALCFVYHSYAQPTCDQKAEDVLRNKSQFQNFPPELIDELIEYITPCAEESYGKTNPSSAYAKGLLHLQKGDYTTLFGRRKELSYLHIFRAAYYKYPAAMLTHGINLLTNKYKEEYYINYATISNDLETLITQDYKKDIAHYILGYLSLKNLVSNDDFTNTNLVNKAKMHFESSNHPMAKHWLAIMHYFGYGVPRDKAKALQMLSDNDIFNSQTLKEYLQHQNNDWIPISAEERLASLEGYSTNYAPVTVIGSGKTTFQGHFIEYNWPATGVARYIPVTLSITVREEHDTYRKVRLELTMNGETLISDNDLRKNGTHNNELYINFGQFLPLRLPSLENMMQDHPDKNTHTYSIKRLSFKEAIIDGKQALIVKPAFTTKIVELNEEVHTPIRMVLYPEAPTATMVIAASTATDLKEATPIVVDKDFATVSPNPIGDQFNITYTLPRAVEVQTAVYDFYGQQRIQVPGRVNTDNGEQTITIDSSRLPSGTYIIQMTIDGKPYSKMVIKE</sequence>
<proteinExistence type="predicted"/>
<dbReference type="InterPro" id="IPR026444">
    <property type="entry name" value="Secre_tail"/>
</dbReference>
<feature type="chain" id="PRO_5037550952" evidence="2">
    <location>
        <begin position="23"/>
        <end position="518"/>
    </location>
</feature>
<reference evidence="4" key="1">
    <citation type="submission" date="2021-01" db="EMBL/GenBank/DDBJ databases">
        <authorList>
            <person name="Zhong Y.L."/>
        </authorList>
    </citation>
    <scope>NUCLEOTIDE SEQUENCE</scope>
    <source>
        <strain evidence="4">KCTC 23302</strain>
    </source>
</reference>
<feature type="domain" description="Secretion system C-terminal sorting" evidence="3">
    <location>
        <begin position="440"/>
        <end position="516"/>
    </location>
</feature>